<evidence type="ECO:0000256" key="3">
    <source>
        <dbReference type="ARBA" id="ARBA00022968"/>
    </source>
</evidence>
<dbReference type="GO" id="GO:0016020">
    <property type="term" value="C:membrane"/>
    <property type="evidence" value="ECO:0007669"/>
    <property type="project" value="UniProtKB-SubCell"/>
</dbReference>
<reference evidence="9" key="1">
    <citation type="submission" date="2022-06" db="EMBL/GenBank/DDBJ databases">
        <authorList>
            <consortium name="SYNGENTA / RWTH Aachen University"/>
        </authorList>
    </citation>
    <scope>NUCLEOTIDE SEQUENCE</scope>
</reference>
<organism evidence="9 10">
    <name type="scientific">Phakopsora pachyrhizi</name>
    <name type="common">Asian soybean rust disease fungus</name>
    <dbReference type="NCBI Taxonomy" id="170000"/>
    <lineage>
        <taxon>Eukaryota</taxon>
        <taxon>Fungi</taxon>
        <taxon>Dikarya</taxon>
        <taxon>Basidiomycota</taxon>
        <taxon>Pucciniomycotina</taxon>
        <taxon>Pucciniomycetes</taxon>
        <taxon>Pucciniales</taxon>
        <taxon>Phakopsoraceae</taxon>
        <taxon>Phakopsora</taxon>
    </lineage>
</organism>
<keyword evidence="2 8" id="KW-0812">Transmembrane</keyword>
<keyword evidence="4 8" id="KW-1133">Transmembrane helix</keyword>
<keyword evidence="6" id="KW-0325">Glycoprotein</keyword>
<feature type="compositionally biased region" description="Polar residues" evidence="7">
    <location>
        <begin position="37"/>
        <end position="51"/>
    </location>
</feature>
<evidence type="ECO:0000256" key="2">
    <source>
        <dbReference type="ARBA" id="ARBA00022692"/>
    </source>
</evidence>
<evidence type="ECO:0000256" key="5">
    <source>
        <dbReference type="ARBA" id="ARBA00023136"/>
    </source>
</evidence>
<feature type="transmembrane region" description="Helical" evidence="8">
    <location>
        <begin position="348"/>
        <end position="365"/>
    </location>
</feature>
<protein>
    <recommendedName>
        <fullName evidence="11">Glycosyl transferase CAP10 domain-containing protein</fullName>
    </recommendedName>
</protein>
<evidence type="ECO:0000256" key="6">
    <source>
        <dbReference type="ARBA" id="ARBA00023180"/>
    </source>
</evidence>
<accession>A0AAV0BEC2</accession>
<evidence type="ECO:0000313" key="9">
    <source>
        <dbReference type="EMBL" id="CAH7685604.1"/>
    </source>
</evidence>
<evidence type="ECO:0008006" key="11">
    <source>
        <dbReference type="Google" id="ProtNLM"/>
    </source>
</evidence>
<feature type="region of interest" description="Disordered" evidence="7">
    <location>
        <begin position="37"/>
        <end position="99"/>
    </location>
</feature>
<evidence type="ECO:0000256" key="4">
    <source>
        <dbReference type="ARBA" id="ARBA00022989"/>
    </source>
</evidence>
<keyword evidence="3" id="KW-0735">Signal-anchor</keyword>
<keyword evidence="10" id="KW-1185">Reference proteome</keyword>
<dbReference type="GO" id="GO:0035269">
    <property type="term" value="P:protein O-linked glycosylation via mannose"/>
    <property type="evidence" value="ECO:0007669"/>
    <property type="project" value="TreeGrafter"/>
</dbReference>
<feature type="compositionally biased region" description="Low complexity" evidence="7">
    <location>
        <begin position="52"/>
        <end position="79"/>
    </location>
</feature>
<dbReference type="PANTHER" id="PTHR12270:SF25">
    <property type="entry name" value="GLYCOSYLTRANSFERASE-LIKE PROTEIN LARGE"/>
    <property type="match status" value="1"/>
</dbReference>
<dbReference type="Proteomes" id="UP001153365">
    <property type="component" value="Unassembled WGS sequence"/>
</dbReference>
<feature type="compositionally biased region" description="Polar residues" evidence="7">
    <location>
        <begin position="89"/>
        <end position="99"/>
    </location>
</feature>
<evidence type="ECO:0000256" key="1">
    <source>
        <dbReference type="ARBA" id="ARBA00004606"/>
    </source>
</evidence>
<evidence type="ECO:0000256" key="8">
    <source>
        <dbReference type="SAM" id="Phobius"/>
    </source>
</evidence>
<dbReference type="InterPro" id="IPR051292">
    <property type="entry name" value="Xyl/GlcA_transferase"/>
</dbReference>
<evidence type="ECO:0000313" key="10">
    <source>
        <dbReference type="Proteomes" id="UP001153365"/>
    </source>
</evidence>
<comment type="caution">
    <text evidence="9">The sequence shown here is derived from an EMBL/GenBank/DDBJ whole genome shotgun (WGS) entry which is preliminary data.</text>
</comment>
<gene>
    <name evidence="9" type="ORF">PPACK8108_LOCUS20162</name>
</gene>
<dbReference type="AlphaFoldDB" id="A0AAV0BEC2"/>
<dbReference type="GO" id="GO:0042285">
    <property type="term" value="F:xylosyltransferase activity"/>
    <property type="evidence" value="ECO:0007669"/>
    <property type="project" value="TreeGrafter"/>
</dbReference>
<name>A0AAV0BEC2_PHAPC</name>
<sequence>MARIETVAKPTARKLPLYSNKLLSSYSPSHLSVSASQFLSNSSGTETSEQASPSSPLLHPSSAEFFTPQTSPLLSQSPSADASKPNKELGNQTADSPSTIFFKHELSHESISRSKTEYFSDSDPSISGEVFFFSKSSFSRDGIKPVTPRGTEIRIDLESGESPLRSPATGISSSVAVLPTTKVIPIQMTETRTTIDFTRIYNQKNTHRRPVGISVSSSLSHDGCHAHGRKYAAPPPISVPSSKEVYRQSFTPSSSQSCLKSFIYSLPSSTSSRAFEEGFDPCEPFIEEIKVFSWPRRFLNLIFGSFIRFLKFLLMPFSSMVYGTEFLQLATSSAIGGSFHHKFRSNRLASLIAFFYVSLSVLIFSRAMSIRFGLIESHYFSTKDLSTRIMIPSKFEELKWLGNFSTTLQFGDERTALKPEVIKTNAKNRILAGNEHRRLDLSSSHEALNLIPHNVRFSKLHSKSSQQFSGNTIPFLFKSTQSFDSNSITACMYTNIFWLERISDFVSKWEGPVSLVLESLEGDRLKLIKMVEKLRSSDQNVRERVNFHLVSIPGMRRLNLEKKLYKMITEPIATNAQLNLARLLSQSEMIWLVGDSRILPSLNLYKKLMENQGLKTRVLAHGNAVVVPTFAFLRNQDAKFSNIGSGFSTDKMKDFAINYVKELFSSIPLSSVQWPQSSKGIIRLVEGDQEEQSLRKKFLVMHEKERGLGKGFTDWENWKKFTKTEDMSDKLGKKPTESEDMYVVKEYDFHYSPNVIISKEGQPWCTERFEFNKAACIYQMYLTGTELWVMPQAWSFTAERMTENFKPQDEALKIKDLISSRLYSKYHQEACMQYGREFLSLDAWDDQRSSHLRAICTQVLNSWGVGVLSEKNSKVKIP</sequence>
<dbReference type="PANTHER" id="PTHR12270">
    <property type="entry name" value="GLYCOSYLTRANSFERASE-RELATED"/>
    <property type="match status" value="1"/>
</dbReference>
<keyword evidence="5 8" id="KW-0472">Membrane</keyword>
<dbReference type="GO" id="GO:0015020">
    <property type="term" value="F:glucuronosyltransferase activity"/>
    <property type="evidence" value="ECO:0007669"/>
    <property type="project" value="TreeGrafter"/>
</dbReference>
<evidence type="ECO:0000256" key="7">
    <source>
        <dbReference type="SAM" id="MobiDB-lite"/>
    </source>
</evidence>
<comment type="subcellular location">
    <subcellularLocation>
        <location evidence="1">Membrane</location>
        <topology evidence="1">Single-pass type II membrane protein</topology>
    </subcellularLocation>
</comment>
<proteinExistence type="predicted"/>
<dbReference type="EMBL" id="CALTRL010005731">
    <property type="protein sequence ID" value="CAH7685604.1"/>
    <property type="molecule type" value="Genomic_DNA"/>
</dbReference>